<dbReference type="CDD" id="cd14858">
    <property type="entry name" value="TrmE_N"/>
    <property type="match status" value="1"/>
</dbReference>
<dbReference type="InterPro" id="IPR018948">
    <property type="entry name" value="GTP-bd_TrmE_N"/>
</dbReference>
<dbReference type="Gene3D" id="3.30.1360.120">
    <property type="entry name" value="Probable tRNA modification gtpase trme, domain 1"/>
    <property type="match status" value="1"/>
</dbReference>
<reference evidence="2 3" key="1">
    <citation type="submission" date="2021-06" db="EMBL/GenBank/DDBJ databases">
        <authorList>
            <person name="Palmer J.M."/>
        </authorList>
    </citation>
    <scope>NUCLEOTIDE SEQUENCE [LARGE SCALE GENOMIC DNA]</scope>
    <source>
        <strain evidence="3">if_2019</strain>
        <tissue evidence="2">Muscle</tissue>
    </source>
</reference>
<dbReference type="EMBL" id="JAHRIQ010016571">
    <property type="protein sequence ID" value="MEQ2226872.1"/>
    <property type="molecule type" value="Genomic_DNA"/>
</dbReference>
<accession>A0ABV0T3L9</accession>
<name>A0ABV0T3L9_9TELE</name>
<evidence type="ECO:0000313" key="2">
    <source>
        <dbReference type="EMBL" id="MEQ2226872.1"/>
    </source>
</evidence>
<proteinExistence type="predicted"/>
<comment type="caution">
    <text evidence="2">The sequence shown here is derived from an EMBL/GenBank/DDBJ whole genome shotgun (WGS) entry which is preliminary data.</text>
</comment>
<dbReference type="PANTHER" id="PTHR42714">
    <property type="entry name" value="TRNA MODIFICATION GTPASE GTPBP3"/>
    <property type="match status" value="1"/>
</dbReference>
<keyword evidence="3" id="KW-1185">Reference proteome</keyword>
<organism evidence="2 3">
    <name type="scientific">Ilyodon furcidens</name>
    <name type="common">goldbreast splitfin</name>
    <dbReference type="NCBI Taxonomy" id="33524"/>
    <lineage>
        <taxon>Eukaryota</taxon>
        <taxon>Metazoa</taxon>
        <taxon>Chordata</taxon>
        <taxon>Craniata</taxon>
        <taxon>Vertebrata</taxon>
        <taxon>Euteleostomi</taxon>
        <taxon>Actinopterygii</taxon>
        <taxon>Neopterygii</taxon>
        <taxon>Teleostei</taxon>
        <taxon>Neoteleostei</taxon>
        <taxon>Acanthomorphata</taxon>
        <taxon>Ovalentaria</taxon>
        <taxon>Atherinomorphae</taxon>
        <taxon>Cyprinodontiformes</taxon>
        <taxon>Goodeidae</taxon>
        <taxon>Ilyodon</taxon>
    </lineage>
</organism>
<sequence length="203" mass="21660">MLPVSTVCGGIYRAAVRALQTRNIPLYRRLPFGDGVLAGLVDADTIFALSSGHGRCGVSVVRISGPAATTALRCMVGLRNHLPPPRTALLRSITDPHSKEVLDRGLVLWFPAPHSFTGEDSVEFHIHGGPAVITAVLQALGSVPGMRPAEAGEFTRRAFHAGKLDLTEASQSRALNAHIFSGFINLQDKNAIIRVNSKGDSHV</sequence>
<dbReference type="Proteomes" id="UP001482620">
    <property type="component" value="Unassembled WGS sequence"/>
</dbReference>
<dbReference type="SUPFAM" id="SSF103025">
    <property type="entry name" value="Folate-binding domain"/>
    <property type="match status" value="1"/>
</dbReference>
<gene>
    <name evidence="2" type="primary">GTPBP3</name>
    <name evidence="2" type="ORF">ILYODFUR_031736</name>
</gene>
<dbReference type="Pfam" id="PF10396">
    <property type="entry name" value="TrmE_N"/>
    <property type="match status" value="1"/>
</dbReference>
<protein>
    <submittedName>
        <fullName evidence="2">tRNA modification GTPase gtpbp3, mitochondrial</fullName>
    </submittedName>
</protein>
<dbReference type="PANTHER" id="PTHR42714:SF2">
    <property type="entry name" value="TRNA MODIFICATION GTPASE GTPBP3, MITOCHONDRIAL"/>
    <property type="match status" value="1"/>
</dbReference>
<evidence type="ECO:0000313" key="3">
    <source>
        <dbReference type="Proteomes" id="UP001482620"/>
    </source>
</evidence>
<dbReference type="InterPro" id="IPR027266">
    <property type="entry name" value="TrmE/GcvT-like"/>
</dbReference>
<feature type="domain" description="GTP-binding protein TrmE N-terminal" evidence="1">
    <location>
        <begin position="45"/>
        <end position="163"/>
    </location>
</feature>
<evidence type="ECO:0000259" key="1">
    <source>
        <dbReference type="Pfam" id="PF10396"/>
    </source>
</evidence>